<gene>
    <name evidence="3" type="ORF">PG915_20985</name>
</gene>
<reference evidence="3" key="1">
    <citation type="submission" date="2023-01" db="EMBL/GenBank/DDBJ databases">
        <title>Vibrio sp. CB1-14 genome sequencing.</title>
        <authorList>
            <person name="Otstavnykh N."/>
            <person name="Isaeva M."/>
            <person name="Meleshko D."/>
        </authorList>
    </citation>
    <scope>NUCLEOTIDE SEQUENCE</scope>
    <source>
        <strain evidence="3">CB1-14</strain>
    </source>
</reference>
<dbReference type="InterPro" id="IPR029058">
    <property type="entry name" value="AB_hydrolase_fold"/>
</dbReference>
<evidence type="ECO:0000259" key="2">
    <source>
        <dbReference type="Pfam" id="PF12146"/>
    </source>
</evidence>
<dbReference type="GO" id="GO:0016787">
    <property type="term" value="F:hydrolase activity"/>
    <property type="evidence" value="ECO:0007669"/>
    <property type="project" value="UniProtKB-KW"/>
</dbReference>
<dbReference type="AlphaFoldDB" id="A0AAU8BM56"/>
<accession>A0AAU8BM56</accession>
<keyword evidence="1" id="KW-0472">Membrane</keyword>
<feature type="domain" description="Serine aminopeptidase S33" evidence="2">
    <location>
        <begin position="104"/>
        <end position="220"/>
    </location>
</feature>
<dbReference type="Pfam" id="PF12146">
    <property type="entry name" value="Hydrolase_4"/>
    <property type="match status" value="1"/>
</dbReference>
<dbReference type="InterPro" id="IPR022742">
    <property type="entry name" value="Hydrolase_4"/>
</dbReference>
<dbReference type="SUPFAM" id="SSF53474">
    <property type="entry name" value="alpha/beta-Hydrolases"/>
    <property type="match status" value="1"/>
</dbReference>
<name>A0AAU8BM56_9VIBR</name>
<protein>
    <submittedName>
        <fullName evidence="3">Alpha/beta hydrolase</fullName>
    </submittedName>
</protein>
<dbReference type="RefSeq" id="WP_353498946.1">
    <property type="nucleotide sequence ID" value="NZ_CP115921.1"/>
</dbReference>
<evidence type="ECO:0000313" key="3">
    <source>
        <dbReference type="EMBL" id="XCD17769.1"/>
    </source>
</evidence>
<dbReference type="InterPro" id="IPR051044">
    <property type="entry name" value="MAG_DAG_Lipase"/>
</dbReference>
<dbReference type="PANTHER" id="PTHR11614">
    <property type="entry name" value="PHOSPHOLIPASE-RELATED"/>
    <property type="match status" value="1"/>
</dbReference>
<sequence>MKKFRPSESKREKLSRHKRKLVALAFYLSAFITAGIIGCSTKNENPSFSHAPSLPSYQQSNYQDYVDETQQWLAEHRVYKTDDHTLEVALNSPFEVVPENPNGEAVLLVHGLGDSPYSFRDIANHLAKRGYLVRAILLPGHGSKVGDLILPSYEDWHGVVEHHTALLLDEYPSIWLGGYSTGANLVTSKALQDDRISGLLLFSPAFEPSSTAVKYASFVSVFVQWADKDPEDNILRYNSLPMNGAAVYYETVSQVQKQLDKHQFDKPTVMVLSEGDSVVDTKAAVGWFNSHFSNPNNKLIWQGDNAPQVSGTIAQTMRLPKFRVSNGSHMGMLFSPENPYYGTQGTVRICDNGQSEEAYTACLNGEPMWYSSYGYQELGKIHARLTFNPYFNQMSEIIDTVMNSEHHYEQTASAKK</sequence>
<keyword evidence="1" id="KW-0812">Transmembrane</keyword>
<dbReference type="EMBL" id="CP115921">
    <property type="protein sequence ID" value="XCD17769.1"/>
    <property type="molecule type" value="Genomic_DNA"/>
</dbReference>
<proteinExistence type="predicted"/>
<organism evidence="3">
    <name type="scientific">Vibrio chaetopteri</name>
    <dbReference type="NCBI Taxonomy" id="3016528"/>
    <lineage>
        <taxon>Bacteria</taxon>
        <taxon>Pseudomonadati</taxon>
        <taxon>Pseudomonadota</taxon>
        <taxon>Gammaproteobacteria</taxon>
        <taxon>Vibrionales</taxon>
        <taxon>Vibrionaceae</taxon>
        <taxon>Vibrio</taxon>
    </lineage>
</organism>
<dbReference type="KEGG" id="vck:PG915_20985"/>
<feature type="transmembrane region" description="Helical" evidence="1">
    <location>
        <begin position="21"/>
        <end position="38"/>
    </location>
</feature>
<keyword evidence="3" id="KW-0378">Hydrolase</keyword>
<dbReference type="Gene3D" id="3.40.50.1820">
    <property type="entry name" value="alpha/beta hydrolase"/>
    <property type="match status" value="1"/>
</dbReference>
<keyword evidence="1" id="KW-1133">Transmembrane helix</keyword>
<evidence type="ECO:0000256" key="1">
    <source>
        <dbReference type="SAM" id="Phobius"/>
    </source>
</evidence>